<keyword evidence="18" id="KW-1185">Reference proteome</keyword>
<comment type="catalytic activity">
    <reaction evidence="1">
        <text>ATP + protein L-histidine = ADP + protein N-phospho-L-histidine.</text>
        <dbReference type="EC" id="2.7.13.3"/>
    </reaction>
</comment>
<dbReference type="PANTHER" id="PTHR45339">
    <property type="entry name" value="HYBRID SIGNAL TRANSDUCTION HISTIDINE KINASE J"/>
    <property type="match status" value="1"/>
</dbReference>
<evidence type="ECO:0000256" key="12">
    <source>
        <dbReference type="PROSITE-ProRule" id="PRU00169"/>
    </source>
</evidence>
<dbReference type="CDD" id="cd16922">
    <property type="entry name" value="HATPase_EvgS-ArcB-TorS-like"/>
    <property type="match status" value="1"/>
</dbReference>
<dbReference type="CDD" id="cd00130">
    <property type="entry name" value="PAS"/>
    <property type="match status" value="1"/>
</dbReference>
<feature type="region of interest" description="Disordered" evidence="13">
    <location>
        <begin position="1087"/>
        <end position="1131"/>
    </location>
</feature>
<feature type="compositionally biased region" description="Polar residues" evidence="13">
    <location>
        <begin position="1343"/>
        <end position="1354"/>
    </location>
</feature>
<feature type="domain" description="PAS" evidence="16">
    <location>
        <begin position="534"/>
        <end position="604"/>
    </location>
</feature>
<dbReference type="Gene3D" id="1.10.287.130">
    <property type="match status" value="1"/>
</dbReference>
<dbReference type="Pfam" id="PF13188">
    <property type="entry name" value="PAS_8"/>
    <property type="match status" value="1"/>
</dbReference>
<dbReference type="SMART" id="SM00448">
    <property type="entry name" value="REC"/>
    <property type="match status" value="1"/>
</dbReference>
<dbReference type="InterPro" id="IPR001610">
    <property type="entry name" value="PAC"/>
</dbReference>
<proteinExistence type="predicted"/>
<feature type="domain" description="Response regulatory" evidence="15">
    <location>
        <begin position="1141"/>
        <end position="1267"/>
    </location>
</feature>
<dbReference type="InterPro" id="IPR004358">
    <property type="entry name" value="Sig_transdc_His_kin-like_C"/>
</dbReference>
<dbReference type="GO" id="GO:0000155">
    <property type="term" value="F:phosphorelay sensor kinase activity"/>
    <property type="evidence" value="ECO:0007669"/>
    <property type="project" value="InterPro"/>
</dbReference>
<evidence type="ECO:0000313" key="17">
    <source>
        <dbReference type="EMBL" id="KAK3388856.1"/>
    </source>
</evidence>
<dbReference type="NCBIfam" id="TIGR00229">
    <property type="entry name" value="sensory_box"/>
    <property type="match status" value="1"/>
</dbReference>
<feature type="region of interest" description="Disordered" evidence="13">
    <location>
        <begin position="337"/>
        <end position="389"/>
    </location>
</feature>
<comment type="subcellular location">
    <subcellularLocation>
        <location evidence="2">Cytoplasm</location>
    </subcellularLocation>
</comment>
<feature type="compositionally biased region" description="Low complexity" evidence="13">
    <location>
        <begin position="345"/>
        <end position="361"/>
    </location>
</feature>
<feature type="compositionally biased region" description="Basic and acidic residues" evidence="13">
    <location>
        <begin position="1441"/>
        <end position="1457"/>
    </location>
</feature>
<dbReference type="PROSITE" id="PS50109">
    <property type="entry name" value="HIS_KIN"/>
    <property type="match status" value="1"/>
</dbReference>
<protein>
    <recommendedName>
        <fullName evidence="3">histidine kinase</fullName>
        <ecNumber evidence="3">2.7.13.3</ecNumber>
    </recommendedName>
</protein>
<dbReference type="Gene3D" id="3.40.50.2300">
    <property type="match status" value="1"/>
</dbReference>
<dbReference type="SMART" id="SM00387">
    <property type="entry name" value="HATPase_c"/>
    <property type="match status" value="1"/>
</dbReference>
<comment type="function">
    <text evidence="11">Involved in the control of the SAPK-dependent transcriptional response to peroxide stress. Regulates sty1 activity.</text>
</comment>
<evidence type="ECO:0000256" key="4">
    <source>
        <dbReference type="ARBA" id="ARBA00022490"/>
    </source>
</evidence>
<keyword evidence="9" id="KW-0067">ATP-binding</keyword>
<accession>A0AAE0NWA3</accession>
<dbReference type="Proteomes" id="UP001281003">
    <property type="component" value="Unassembled WGS sequence"/>
</dbReference>
<dbReference type="InterPro" id="IPR036097">
    <property type="entry name" value="HisK_dim/P_sf"/>
</dbReference>
<keyword evidence="6" id="KW-0808">Transferase</keyword>
<dbReference type="FunFam" id="1.10.287.130:FF:000002">
    <property type="entry name" value="Two-component osmosensing histidine kinase"/>
    <property type="match status" value="1"/>
</dbReference>
<dbReference type="Pfam" id="PF02518">
    <property type="entry name" value="HATPase_c"/>
    <property type="match status" value="1"/>
</dbReference>
<dbReference type="SUPFAM" id="SSF55785">
    <property type="entry name" value="PYP-like sensor domain (PAS domain)"/>
    <property type="match status" value="1"/>
</dbReference>
<keyword evidence="7" id="KW-0547">Nucleotide-binding</keyword>
<feature type="compositionally biased region" description="Low complexity" evidence="13">
    <location>
        <begin position="80"/>
        <end position="89"/>
    </location>
</feature>
<evidence type="ECO:0000259" key="15">
    <source>
        <dbReference type="PROSITE" id="PS50110"/>
    </source>
</evidence>
<sequence>MGPGLPSSPDDNDNPVLQDEPQSVSQETKLPQEPNMPSALPDEEPVPKSELPSESPTDGIIPPAQGNLGRLWRGVPSMTPSLRRSQSSSPLRLTMPFITPGQLAFSAMQFLPVPILVLDSLKTVILANEAMGRLLGIPVDAAEEGDGFSSTINQLRGQTLSQVGVDLTQDGMPVWISWEQFLDQVALEMGVGNIGLEETLKSALPKDPERESTPRPAKAAATSSTTSPRSRSTSAPTIDGVCDGDTSNTACRLSPNAVVDVVIARRDIARTTFDTRARSESSTFHAQAKMIISVWQLNPQQTYFTLTFTNMDSKYVPPMGAKKLAGKSDVLEAAEKKYPYTVNDPPSMTSSRDSHSRSPSVPISPSQVAMSSSPFPPLGPPSQSSVTSAPSMLQKITVMKDALLDKTQTPIIAMWKDGSVILPNKPARRLFNQEVVHGAPLEGFNILSQWKIWTDDFSRQLDPDEYPISVLLKTETPFETYRIGMLDENGERLIFDVEGAAIRDEITNEFLAGVITCRDITRIEHEISQIKEADEERFRLICDTMPQLVWTTGPDGAHDFYNSRWYSYTGLTVEDSLGGGWRKAFHPDDLVETEKRWKNSLRTGEPYVIEYRCRSKEGEWRWFLGRALPLKNKHTGRIEKWFGTCTDVHETMEAKLEAKRTRQQLRSVISHSKMTMFSVDPDRKVTLLEGSLIWDALSPERSSSSWFIGKDVYEVFNHLNPSLPEGQSPAFLQPVESILSGKTPIGLQDHKFGKYHRRAKGSSVLKSLTTDSAGRWYRTGFQPILRRDPRTGNSTEDSIDGVMGFIMDVTELKDRERDIEAQVLEKRQLLANEAAAKEASRLKSQFLANMSHEIRTPITGVIGMAELLLDVMLDAEQRELTENIFRSANALLTVINDILDFSKIESGRLDIEEVQFSLAVVIQEVSKMLSFTAERKGLAFDYEICSDIVPDLVVMGDPGRVRQVITNLINNSLKFTHEGQVKLNVFVEQETNDTIEVKFVIQDTGIGIEEEVLKRLFQPFSQGDPSTARKFGGTGLGLTISKNLLELMKGRMALTSKKNEGTTATFWIPFKKPPKAQSAIGPLSDRLQAETSVSCNSPPPGEPGPSGDSAGTRSAWRQSSFSQSATSSQEDLSMSDRGNIFVLVVEDNAINQQIAIRTIKKLGFQVAAAWNGKEALEYLSEASAGKKRKPDIILMDVQMPLIDGYLCTHLLRHHIPYRTYVKDVPIVAMTASAIQGDKEKCKKAGMDDYLSKPVKSKTLEKMLLRWCTTKREDSSPTASQCSESGEHCRSADIPAVGLDEGEQPSDLDLNEAVDEADDAEDAEEVEDEGSSLATPMGPVRTTEGPSQGGVQESATGGYFASATGSGQQPVVPEVTDPIGDSDEQTASGQAGPIVDGEFALSSGLEEQKEAEETASANPALPETEEESTESTLGGEALTEENLGKLQEEQQSKELQRK</sequence>
<feature type="region of interest" description="Disordered" evidence="13">
    <location>
        <begin position="200"/>
        <end position="243"/>
    </location>
</feature>
<dbReference type="CDD" id="cd17546">
    <property type="entry name" value="REC_hyHK_CKI1_RcsC-like"/>
    <property type="match status" value="1"/>
</dbReference>
<feature type="compositionally biased region" description="Low complexity" evidence="13">
    <location>
        <begin position="1118"/>
        <end position="1129"/>
    </location>
</feature>
<organism evidence="17 18">
    <name type="scientific">Sordaria brevicollis</name>
    <dbReference type="NCBI Taxonomy" id="83679"/>
    <lineage>
        <taxon>Eukaryota</taxon>
        <taxon>Fungi</taxon>
        <taxon>Dikarya</taxon>
        <taxon>Ascomycota</taxon>
        <taxon>Pezizomycotina</taxon>
        <taxon>Sordariomycetes</taxon>
        <taxon>Sordariomycetidae</taxon>
        <taxon>Sordariales</taxon>
        <taxon>Sordariaceae</taxon>
        <taxon>Sordaria</taxon>
    </lineage>
</organism>
<dbReference type="FunFam" id="3.30.565.10:FF:000010">
    <property type="entry name" value="Sensor histidine kinase RcsC"/>
    <property type="match status" value="1"/>
</dbReference>
<dbReference type="PROSITE" id="PS50110">
    <property type="entry name" value="RESPONSE_REGULATORY"/>
    <property type="match status" value="1"/>
</dbReference>
<gene>
    <name evidence="17" type="ORF">B0T20DRAFT_86986</name>
</gene>
<evidence type="ECO:0000256" key="3">
    <source>
        <dbReference type="ARBA" id="ARBA00012438"/>
    </source>
</evidence>
<dbReference type="InterPro" id="IPR036890">
    <property type="entry name" value="HATPase_C_sf"/>
</dbReference>
<dbReference type="GO" id="GO:1900745">
    <property type="term" value="P:positive regulation of p38MAPK cascade"/>
    <property type="evidence" value="ECO:0007669"/>
    <property type="project" value="UniProtKB-ARBA"/>
</dbReference>
<evidence type="ECO:0000256" key="8">
    <source>
        <dbReference type="ARBA" id="ARBA00022777"/>
    </source>
</evidence>
<feature type="compositionally biased region" description="Low complexity" evidence="13">
    <location>
        <begin position="214"/>
        <end position="237"/>
    </location>
</feature>
<dbReference type="EC" id="2.7.13.3" evidence="3"/>
<feature type="compositionally biased region" description="Basic and acidic residues" evidence="13">
    <location>
        <begin position="200"/>
        <end position="213"/>
    </location>
</feature>
<evidence type="ECO:0000256" key="6">
    <source>
        <dbReference type="ARBA" id="ARBA00022679"/>
    </source>
</evidence>
<feature type="compositionally biased region" description="Acidic residues" evidence="13">
    <location>
        <begin position="1314"/>
        <end position="1329"/>
    </location>
</feature>
<dbReference type="SMART" id="SM00091">
    <property type="entry name" value="PAS"/>
    <property type="match status" value="2"/>
</dbReference>
<dbReference type="Gene3D" id="3.30.565.10">
    <property type="entry name" value="Histidine kinase-like ATPase, C-terminal domain"/>
    <property type="match status" value="1"/>
</dbReference>
<dbReference type="PROSITE" id="PS50112">
    <property type="entry name" value="PAS"/>
    <property type="match status" value="1"/>
</dbReference>
<reference evidence="17" key="2">
    <citation type="submission" date="2023-07" db="EMBL/GenBank/DDBJ databases">
        <authorList>
            <consortium name="Lawrence Berkeley National Laboratory"/>
            <person name="Haridas S."/>
            <person name="Hensen N."/>
            <person name="Bonometti L."/>
            <person name="Westerberg I."/>
            <person name="Brannstrom I.O."/>
            <person name="Guillou S."/>
            <person name="Cros-Aarteil S."/>
            <person name="Calhoun S."/>
            <person name="Kuo A."/>
            <person name="Mondo S."/>
            <person name="Pangilinan J."/>
            <person name="Riley R."/>
            <person name="LaButti K."/>
            <person name="Andreopoulos B."/>
            <person name="Lipzen A."/>
            <person name="Chen C."/>
            <person name="Yanf M."/>
            <person name="Daum C."/>
            <person name="Ng V."/>
            <person name="Clum A."/>
            <person name="Steindorff A."/>
            <person name="Ohm R."/>
            <person name="Martin F."/>
            <person name="Silar P."/>
            <person name="Natvig D."/>
            <person name="Lalanne C."/>
            <person name="Gautier V."/>
            <person name="Ament-velasquez S.L."/>
            <person name="Kruys A."/>
            <person name="Hutchinson M.I."/>
            <person name="Powell A.J."/>
            <person name="Barry K."/>
            <person name="Miller A.N."/>
            <person name="Grigoriev I.V."/>
            <person name="Debuchy R."/>
            <person name="Gladieux P."/>
            <person name="Thoren M.H."/>
            <person name="Johannesson H."/>
        </authorList>
    </citation>
    <scope>NUCLEOTIDE SEQUENCE</scope>
    <source>
        <strain evidence="17">FGSC 1904</strain>
    </source>
</reference>
<evidence type="ECO:0000259" key="14">
    <source>
        <dbReference type="PROSITE" id="PS50109"/>
    </source>
</evidence>
<evidence type="ECO:0000256" key="9">
    <source>
        <dbReference type="ARBA" id="ARBA00022840"/>
    </source>
</evidence>
<dbReference type="InterPro" id="IPR005467">
    <property type="entry name" value="His_kinase_dom"/>
</dbReference>
<reference evidence="17" key="1">
    <citation type="journal article" date="2023" name="Mol. Phylogenet. Evol.">
        <title>Genome-scale phylogeny and comparative genomics of the fungal order Sordariales.</title>
        <authorList>
            <person name="Hensen N."/>
            <person name="Bonometti L."/>
            <person name="Westerberg I."/>
            <person name="Brannstrom I.O."/>
            <person name="Guillou S."/>
            <person name="Cros-Aarteil S."/>
            <person name="Calhoun S."/>
            <person name="Haridas S."/>
            <person name="Kuo A."/>
            <person name="Mondo S."/>
            <person name="Pangilinan J."/>
            <person name="Riley R."/>
            <person name="LaButti K."/>
            <person name="Andreopoulos B."/>
            <person name="Lipzen A."/>
            <person name="Chen C."/>
            <person name="Yan M."/>
            <person name="Daum C."/>
            <person name="Ng V."/>
            <person name="Clum A."/>
            <person name="Steindorff A."/>
            <person name="Ohm R.A."/>
            <person name="Martin F."/>
            <person name="Silar P."/>
            <person name="Natvig D.O."/>
            <person name="Lalanne C."/>
            <person name="Gautier V."/>
            <person name="Ament-Velasquez S.L."/>
            <person name="Kruys A."/>
            <person name="Hutchinson M.I."/>
            <person name="Powell A.J."/>
            <person name="Barry K."/>
            <person name="Miller A.N."/>
            <person name="Grigoriev I.V."/>
            <person name="Debuchy R."/>
            <person name="Gladieux P."/>
            <person name="Hiltunen Thoren M."/>
            <person name="Johannesson H."/>
        </authorList>
    </citation>
    <scope>NUCLEOTIDE SEQUENCE</scope>
    <source>
        <strain evidence="17">FGSC 1904</strain>
    </source>
</reference>
<dbReference type="FunFam" id="3.30.450.20:FF:000099">
    <property type="entry name" value="Sensory box sensor histidine kinase"/>
    <property type="match status" value="1"/>
</dbReference>
<evidence type="ECO:0000256" key="13">
    <source>
        <dbReference type="SAM" id="MobiDB-lite"/>
    </source>
</evidence>
<evidence type="ECO:0000256" key="7">
    <source>
        <dbReference type="ARBA" id="ARBA00022741"/>
    </source>
</evidence>
<keyword evidence="5 12" id="KW-0597">Phosphoprotein</keyword>
<dbReference type="Pfam" id="PF13426">
    <property type="entry name" value="PAS_9"/>
    <property type="match status" value="1"/>
</dbReference>
<evidence type="ECO:0000259" key="16">
    <source>
        <dbReference type="PROSITE" id="PS50112"/>
    </source>
</evidence>
<feature type="region of interest" description="Disordered" evidence="13">
    <location>
        <begin position="1314"/>
        <end position="1457"/>
    </location>
</feature>
<comment type="caution">
    <text evidence="17">The sequence shown here is derived from an EMBL/GenBank/DDBJ whole genome shotgun (WGS) entry which is preliminary data.</text>
</comment>
<dbReference type="CDD" id="cd00082">
    <property type="entry name" value="HisKA"/>
    <property type="match status" value="1"/>
</dbReference>
<dbReference type="SUPFAM" id="SSF55874">
    <property type="entry name" value="ATPase domain of HSP90 chaperone/DNA topoisomerase II/histidine kinase"/>
    <property type="match status" value="1"/>
</dbReference>
<dbReference type="PANTHER" id="PTHR45339:SF1">
    <property type="entry name" value="HYBRID SIGNAL TRANSDUCTION HISTIDINE KINASE J"/>
    <property type="match status" value="1"/>
</dbReference>
<dbReference type="Gene3D" id="3.30.450.20">
    <property type="entry name" value="PAS domain"/>
    <property type="match status" value="2"/>
</dbReference>
<evidence type="ECO:0000256" key="1">
    <source>
        <dbReference type="ARBA" id="ARBA00000085"/>
    </source>
</evidence>
<dbReference type="InterPro" id="IPR000014">
    <property type="entry name" value="PAS"/>
</dbReference>
<evidence type="ECO:0000256" key="11">
    <source>
        <dbReference type="ARBA" id="ARBA00054109"/>
    </source>
</evidence>
<dbReference type="PRINTS" id="PR00344">
    <property type="entry name" value="BCTRLSENSOR"/>
</dbReference>
<dbReference type="InterPro" id="IPR011006">
    <property type="entry name" value="CheY-like_superfamily"/>
</dbReference>
<dbReference type="GO" id="GO:0005524">
    <property type="term" value="F:ATP binding"/>
    <property type="evidence" value="ECO:0007669"/>
    <property type="project" value="UniProtKB-KW"/>
</dbReference>
<keyword evidence="4" id="KW-0963">Cytoplasm</keyword>
<dbReference type="EMBL" id="JAUTDP010000014">
    <property type="protein sequence ID" value="KAK3388856.1"/>
    <property type="molecule type" value="Genomic_DNA"/>
</dbReference>
<dbReference type="InterPro" id="IPR003661">
    <property type="entry name" value="HisK_dim/P_dom"/>
</dbReference>
<dbReference type="InterPro" id="IPR001789">
    <property type="entry name" value="Sig_transdc_resp-reg_receiver"/>
</dbReference>
<feature type="region of interest" description="Disordered" evidence="13">
    <location>
        <begin position="1"/>
        <end position="89"/>
    </location>
</feature>
<evidence type="ECO:0000256" key="5">
    <source>
        <dbReference type="ARBA" id="ARBA00022553"/>
    </source>
</evidence>
<dbReference type="SUPFAM" id="SSF52172">
    <property type="entry name" value="CheY-like"/>
    <property type="match status" value="1"/>
</dbReference>
<name>A0AAE0NWA3_SORBR</name>
<dbReference type="InterPro" id="IPR013655">
    <property type="entry name" value="PAS_fold_3"/>
</dbReference>
<feature type="compositionally biased region" description="Polar residues" evidence="13">
    <location>
        <begin position="20"/>
        <end position="29"/>
    </location>
</feature>
<feature type="domain" description="Histidine kinase" evidence="14">
    <location>
        <begin position="849"/>
        <end position="1072"/>
    </location>
</feature>
<evidence type="ECO:0000256" key="10">
    <source>
        <dbReference type="ARBA" id="ARBA00023012"/>
    </source>
</evidence>
<dbReference type="GO" id="GO:0009365">
    <property type="term" value="C:protein histidine kinase complex"/>
    <property type="evidence" value="ECO:0007669"/>
    <property type="project" value="UniProtKB-ARBA"/>
</dbReference>
<dbReference type="Pfam" id="PF00072">
    <property type="entry name" value="Response_reg"/>
    <property type="match status" value="1"/>
</dbReference>
<dbReference type="Pfam" id="PF00512">
    <property type="entry name" value="HisKA"/>
    <property type="match status" value="1"/>
</dbReference>
<dbReference type="SUPFAM" id="SSF47384">
    <property type="entry name" value="Homodimeric domain of signal transducing histidine kinase"/>
    <property type="match status" value="1"/>
</dbReference>
<keyword evidence="10" id="KW-0902">Two-component regulatory system</keyword>
<keyword evidence="8 17" id="KW-0418">Kinase</keyword>
<dbReference type="GO" id="GO:0005737">
    <property type="term" value="C:cytoplasm"/>
    <property type="evidence" value="ECO:0007669"/>
    <property type="project" value="UniProtKB-SubCell"/>
</dbReference>
<evidence type="ECO:0000313" key="18">
    <source>
        <dbReference type="Proteomes" id="UP001281003"/>
    </source>
</evidence>
<feature type="modified residue" description="4-aspartylphosphate" evidence="12">
    <location>
        <position position="1196"/>
    </location>
</feature>
<dbReference type="SMART" id="SM00388">
    <property type="entry name" value="HisKA"/>
    <property type="match status" value="1"/>
</dbReference>
<dbReference type="Pfam" id="PF08447">
    <property type="entry name" value="PAS_3"/>
    <property type="match status" value="1"/>
</dbReference>
<dbReference type="SMART" id="SM00086">
    <property type="entry name" value="PAC"/>
    <property type="match status" value="2"/>
</dbReference>
<dbReference type="InterPro" id="IPR035965">
    <property type="entry name" value="PAS-like_dom_sf"/>
</dbReference>
<dbReference type="InterPro" id="IPR003594">
    <property type="entry name" value="HATPase_dom"/>
</dbReference>
<evidence type="ECO:0000256" key="2">
    <source>
        <dbReference type="ARBA" id="ARBA00004496"/>
    </source>
</evidence>